<dbReference type="InterPro" id="IPR005646">
    <property type="entry name" value="FapA"/>
</dbReference>
<protein>
    <recommendedName>
        <fullName evidence="1">Flagellar Assembly Protein A N-terminal region domain-containing protein</fullName>
    </recommendedName>
</protein>
<dbReference type="Pfam" id="PF20250">
    <property type="entry name" value="FapA_N"/>
    <property type="match status" value="1"/>
</dbReference>
<proteinExistence type="predicted"/>
<reference evidence="2 3" key="1">
    <citation type="submission" date="2019-03" db="EMBL/GenBank/DDBJ databases">
        <title>Genomic Encyclopedia of Type Strains, Phase IV (KMG-IV): sequencing the most valuable type-strain genomes for metagenomic binning, comparative biology and taxonomic classification.</title>
        <authorList>
            <person name="Goeker M."/>
        </authorList>
    </citation>
    <scope>NUCLEOTIDE SEQUENCE [LARGE SCALE GENOMIC DNA]</scope>
    <source>
        <strain evidence="2 3">DSM 100556</strain>
    </source>
</reference>
<dbReference type="Pfam" id="PF03961">
    <property type="entry name" value="FapA"/>
    <property type="match status" value="1"/>
</dbReference>
<sequence length="527" mass="58217">MNGYFQLIYEDGVTKLQVFPPTNGGEAANLSEIVEYLSSRNIAYDNRALHSLVGRAEPYTAIINNVTGLEERENYKLMVSQDKMIATVRFYPPSVNGGKMTKREFIDDLNFKGIKFGIQEEEIDKYFENRRFCEDIIVARGKEPRHGTDAYIEYYFNTDLKVKPTLKDDGSVDFFNLNTINHCHKGDVIARLFPEDVGEAGTNLMGERLKPRDVKKKMLKYSRNVTLSEDKLTMISEVDGHVTLVDEKVFVSDVLSVDNVDNATGNIEYDGSVQVRGNICANFSVKSKGNIEVQGVVEGAFLEAGGNITIARGMNGMNRGILRAQGNIVARYMENTTAIAGGYVSSESILHSTVQAGTEVTVSGKRGFITGGRVCATNTITVKTLGSPMGVDTIVEVGANPTTKTRIQELQKEIMEATKVVKSVQPILTSTQQKLAKGVKLSPEQIQYMKSLIFLNKEKTKEIEEKMAEMDGLQDFIGNMSGACVNVTGVVYGGTRVCIGDLSMIIKSEMQYCKFIKMDGEVKMTAL</sequence>
<dbReference type="OrthoDB" id="9816426at2"/>
<dbReference type="STRING" id="1469948.GCA_000732725_01545"/>
<comment type="caution">
    <text evidence="2">The sequence shown here is derived from an EMBL/GenBank/DDBJ whole genome shotgun (WGS) entry which is preliminary data.</text>
</comment>
<dbReference type="PANTHER" id="PTHR38032">
    <property type="entry name" value="POLYMERASE-RELATED"/>
    <property type="match status" value="1"/>
</dbReference>
<dbReference type="InterPro" id="IPR046865">
    <property type="entry name" value="FapA_b_solenoid"/>
</dbReference>
<dbReference type="AlphaFoldDB" id="A0A4R1QXJ4"/>
<dbReference type="Proteomes" id="UP000295718">
    <property type="component" value="Unassembled WGS sequence"/>
</dbReference>
<dbReference type="PANTHER" id="PTHR38032:SF1">
    <property type="entry name" value="RNA-BINDING PROTEIN KHPB N-TERMINAL DOMAIN-CONTAINING PROTEIN"/>
    <property type="match status" value="1"/>
</dbReference>
<gene>
    <name evidence="2" type="ORF">EDD76_11158</name>
</gene>
<feature type="domain" description="Flagellar Assembly Protein A N-terminal region" evidence="1">
    <location>
        <begin position="76"/>
        <end position="245"/>
    </location>
</feature>
<dbReference type="RefSeq" id="WP_031390261.1">
    <property type="nucleotide sequence ID" value="NZ_JPNB01000001.1"/>
</dbReference>
<organism evidence="2 3">
    <name type="scientific">Kineothrix alysoides</name>
    <dbReference type="NCBI Taxonomy" id="1469948"/>
    <lineage>
        <taxon>Bacteria</taxon>
        <taxon>Bacillati</taxon>
        <taxon>Bacillota</taxon>
        <taxon>Clostridia</taxon>
        <taxon>Lachnospirales</taxon>
        <taxon>Lachnospiraceae</taxon>
        <taxon>Kineothrix</taxon>
    </lineage>
</organism>
<evidence type="ECO:0000259" key="1">
    <source>
        <dbReference type="Pfam" id="PF20250"/>
    </source>
</evidence>
<dbReference type="InterPro" id="IPR046866">
    <property type="entry name" value="FapA_N"/>
</dbReference>
<evidence type="ECO:0000313" key="2">
    <source>
        <dbReference type="EMBL" id="TCL56564.1"/>
    </source>
</evidence>
<dbReference type="EMBL" id="SLUO01000011">
    <property type="protein sequence ID" value="TCL56564.1"/>
    <property type="molecule type" value="Genomic_DNA"/>
</dbReference>
<accession>A0A4R1QXJ4</accession>
<name>A0A4R1QXJ4_9FIRM</name>
<keyword evidence="3" id="KW-1185">Reference proteome</keyword>
<evidence type="ECO:0000313" key="3">
    <source>
        <dbReference type="Proteomes" id="UP000295718"/>
    </source>
</evidence>